<sequence>MATFRRSRQGLFSLTLHVSEADLLASLAREVVELLEVPEPPARRVDPLAAELGLADLPRFEDVPDLGADGPTAAPEDEVLRRLLPNAYAEDDPQASADFRRFTERGLRERKAASARALLASLEPVEGQGGRVQLDADGARTWLVALNDIRLALGTRLGVSDDPDDGADPYEALAEDDPARWAWAVYDFTTHLQETLVRSLS</sequence>
<keyword evidence="2" id="KW-1185">Reference proteome</keyword>
<name>A0ABV4H5D0_9ACTN</name>
<proteinExistence type="predicted"/>
<dbReference type="EMBL" id="JBGFTU010000028">
    <property type="protein sequence ID" value="MEZ0166786.1"/>
    <property type="molecule type" value="Genomic_DNA"/>
</dbReference>
<dbReference type="Proteomes" id="UP001565927">
    <property type="component" value="Unassembled WGS sequence"/>
</dbReference>
<dbReference type="RefSeq" id="WP_370442999.1">
    <property type="nucleotide sequence ID" value="NZ_JBGFTU010000028.1"/>
</dbReference>
<accession>A0ABV4H5D0</accession>
<evidence type="ECO:0000313" key="1">
    <source>
        <dbReference type="EMBL" id="MEZ0166786.1"/>
    </source>
</evidence>
<comment type="caution">
    <text evidence="1">The sequence shown here is derived from an EMBL/GenBank/DDBJ whole genome shotgun (WGS) entry which is preliminary data.</text>
</comment>
<protein>
    <submittedName>
        <fullName evidence="1">DUF2017 domain-containing protein</fullName>
    </submittedName>
</protein>
<gene>
    <name evidence="1" type="ORF">AB2L27_18680</name>
</gene>
<organism evidence="1 2">
    <name type="scientific">Kineococcus halophytocola</name>
    <dbReference type="NCBI Taxonomy" id="3234027"/>
    <lineage>
        <taxon>Bacteria</taxon>
        <taxon>Bacillati</taxon>
        <taxon>Actinomycetota</taxon>
        <taxon>Actinomycetes</taxon>
        <taxon>Kineosporiales</taxon>
        <taxon>Kineosporiaceae</taxon>
        <taxon>Kineococcus</taxon>
    </lineage>
</organism>
<dbReference type="InterPro" id="IPR018561">
    <property type="entry name" value="AosR"/>
</dbReference>
<dbReference type="Pfam" id="PF09438">
    <property type="entry name" value="DUF2017"/>
    <property type="match status" value="1"/>
</dbReference>
<evidence type="ECO:0000313" key="2">
    <source>
        <dbReference type="Proteomes" id="UP001565927"/>
    </source>
</evidence>
<reference evidence="1 2" key="1">
    <citation type="submission" date="2024-07" db="EMBL/GenBank/DDBJ databases">
        <authorList>
            <person name="Thanompreechachai J."/>
            <person name="Duangmal K."/>
        </authorList>
    </citation>
    <scope>NUCLEOTIDE SEQUENCE [LARGE SCALE GENOMIC DNA]</scope>
    <source>
        <strain evidence="1 2">LSe6-4</strain>
    </source>
</reference>